<feature type="transmembrane region" description="Helical" evidence="1">
    <location>
        <begin position="6"/>
        <end position="25"/>
    </location>
</feature>
<feature type="transmembrane region" description="Helical" evidence="1">
    <location>
        <begin position="75"/>
        <end position="94"/>
    </location>
</feature>
<name>A0A0G0Z2G8_UNCKA</name>
<keyword evidence="1" id="KW-1133">Transmembrane helix</keyword>
<dbReference type="EMBL" id="LCBS01000026">
    <property type="protein sequence ID" value="KKS16181.1"/>
    <property type="molecule type" value="Genomic_DNA"/>
</dbReference>
<dbReference type="Proteomes" id="UP000034163">
    <property type="component" value="Unassembled WGS sequence"/>
</dbReference>
<comment type="caution">
    <text evidence="2">The sequence shown here is derived from an EMBL/GenBank/DDBJ whole genome shotgun (WGS) entry which is preliminary data.</text>
</comment>
<protein>
    <submittedName>
        <fullName evidence="2">Uncharacterized protein</fullName>
    </submittedName>
</protein>
<evidence type="ECO:0000313" key="3">
    <source>
        <dbReference type="Proteomes" id="UP000034163"/>
    </source>
</evidence>
<organism evidence="2 3">
    <name type="scientific">candidate division WWE3 bacterium GW2011_GWB1_41_6</name>
    <dbReference type="NCBI Taxonomy" id="1619112"/>
    <lineage>
        <taxon>Bacteria</taxon>
        <taxon>Katanobacteria</taxon>
    </lineage>
</organism>
<gene>
    <name evidence="2" type="ORF">UU72_C0026G0013</name>
</gene>
<feature type="transmembrane region" description="Helical" evidence="1">
    <location>
        <begin position="46"/>
        <end position="69"/>
    </location>
</feature>
<reference evidence="2 3" key="1">
    <citation type="journal article" date="2015" name="Nature">
        <title>rRNA introns, odd ribosomes, and small enigmatic genomes across a large radiation of phyla.</title>
        <authorList>
            <person name="Brown C.T."/>
            <person name="Hug L.A."/>
            <person name="Thomas B.C."/>
            <person name="Sharon I."/>
            <person name="Castelle C.J."/>
            <person name="Singh A."/>
            <person name="Wilkins M.J."/>
            <person name="Williams K.H."/>
            <person name="Banfield J.F."/>
        </authorList>
    </citation>
    <scope>NUCLEOTIDE SEQUENCE [LARGE SCALE GENOMIC DNA]</scope>
</reference>
<keyword evidence="1" id="KW-0472">Membrane</keyword>
<evidence type="ECO:0000256" key="1">
    <source>
        <dbReference type="SAM" id="Phobius"/>
    </source>
</evidence>
<keyword evidence="1" id="KW-0812">Transmembrane</keyword>
<dbReference type="AlphaFoldDB" id="A0A0G0Z2G8"/>
<accession>A0A0G0Z2G8</accession>
<evidence type="ECO:0000313" key="2">
    <source>
        <dbReference type="EMBL" id="KKS16181.1"/>
    </source>
</evidence>
<sequence>MFFKLLVLALTAMVMYSNGNTLYWKRLNYYKSSPKDVLSRATMGRMSITSFMKNLLFLVVVNMLVWVIWESGWGNVFGTFVVGLSIYNFGYWIARMQHVTKIVAELIAVEKVPDKNIQPKSCVLRPYFIKYEILAVRSKQVFVLTFFLFSQRGFFRSQYKTESFIWDRNGKWEFI</sequence>
<proteinExistence type="predicted"/>